<gene>
    <name evidence="1" type="ORF">ROS62_24175</name>
</gene>
<sequence>MSTGDPLAGFDTIVHAPHRLRLCALLDAAEEAEFGVVQKQLSLSASALSKHVSVLMD</sequence>
<evidence type="ECO:0000313" key="2">
    <source>
        <dbReference type="Proteomes" id="UP001181313"/>
    </source>
</evidence>
<dbReference type="InterPro" id="IPR036388">
    <property type="entry name" value="WH-like_DNA-bd_sf"/>
</dbReference>
<protein>
    <recommendedName>
        <fullName evidence="3">ArsR family transcriptional regulator</fullName>
    </recommendedName>
</protein>
<comment type="caution">
    <text evidence="1">The sequence shown here is derived from an EMBL/GenBank/DDBJ whole genome shotgun (WGS) entry which is preliminary data.</text>
</comment>
<evidence type="ECO:0000313" key="1">
    <source>
        <dbReference type="EMBL" id="MDT3727806.1"/>
    </source>
</evidence>
<dbReference type="EMBL" id="JAVSGH010000036">
    <property type="protein sequence ID" value="MDT3727806.1"/>
    <property type="molecule type" value="Genomic_DNA"/>
</dbReference>
<name>A0ABU3I4C8_9ACTN</name>
<dbReference type="Gene3D" id="1.10.10.10">
    <property type="entry name" value="Winged helix-like DNA-binding domain superfamily/Winged helix DNA-binding domain"/>
    <property type="match status" value="1"/>
</dbReference>
<keyword evidence="2" id="KW-1185">Reference proteome</keyword>
<dbReference type="RefSeq" id="WP_337675083.1">
    <property type="nucleotide sequence ID" value="NZ_JAVSGH010000036.1"/>
</dbReference>
<organism evidence="1 2">
    <name type="scientific">Streptomyces althioticus subsp. attaecolombicae</name>
    <dbReference type="NCBI Taxonomy" id="3075534"/>
    <lineage>
        <taxon>Bacteria</taxon>
        <taxon>Bacillati</taxon>
        <taxon>Actinomycetota</taxon>
        <taxon>Actinomycetes</taxon>
        <taxon>Kitasatosporales</taxon>
        <taxon>Streptomycetaceae</taxon>
        <taxon>Streptomyces</taxon>
        <taxon>Streptomyces althioticus group</taxon>
    </lineage>
</organism>
<dbReference type="Proteomes" id="UP001181313">
    <property type="component" value="Unassembled WGS sequence"/>
</dbReference>
<proteinExistence type="predicted"/>
<evidence type="ECO:0008006" key="3">
    <source>
        <dbReference type="Google" id="ProtNLM"/>
    </source>
</evidence>
<accession>A0ABU3I4C8</accession>
<reference evidence="1" key="1">
    <citation type="submission" date="2024-05" db="EMBL/GenBank/DDBJ databases">
        <title>30 novel species of actinomycetes from the DSMZ collection.</title>
        <authorList>
            <person name="Nouioui I."/>
        </authorList>
    </citation>
    <scope>NUCLEOTIDE SEQUENCE</scope>
    <source>
        <strain evidence="1">DSM 41972</strain>
    </source>
</reference>